<evidence type="ECO:0000259" key="1">
    <source>
        <dbReference type="Pfam" id="PF18598"/>
    </source>
</evidence>
<sequence>MTRSEATPLQRQLAGAAPARPTALDAFALARRAFLKGCRIDMGVLARELGVNRATLYRWVGSRDKLLVEVIWYLMRRTADRVIAEDDGPPGGRAARIVESLLHAVIGNRGMQQFIESEGELALRLLTTKASDYQARLVGLAHGLITDDLERGCLRTDVPADDLAFAVVRIMESHVYIGLITGERPDPERATRVVRALLPPAPPAP</sequence>
<dbReference type="InterPro" id="IPR041485">
    <property type="entry name" value="TetR_C_36"/>
</dbReference>
<organism evidence="2 3">
    <name type="scientific">Pseudonocardia humida</name>
    <dbReference type="NCBI Taxonomy" id="2800819"/>
    <lineage>
        <taxon>Bacteria</taxon>
        <taxon>Bacillati</taxon>
        <taxon>Actinomycetota</taxon>
        <taxon>Actinomycetes</taxon>
        <taxon>Pseudonocardiales</taxon>
        <taxon>Pseudonocardiaceae</taxon>
        <taxon>Pseudonocardia</taxon>
    </lineage>
</organism>
<proteinExistence type="predicted"/>
<feature type="domain" description="QsdR TetR regulatory C-terminal" evidence="1">
    <location>
        <begin position="93"/>
        <end position="198"/>
    </location>
</feature>
<dbReference type="SUPFAM" id="SSF46689">
    <property type="entry name" value="Homeodomain-like"/>
    <property type="match status" value="1"/>
</dbReference>
<keyword evidence="3" id="KW-1185">Reference proteome</keyword>
<reference evidence="2" key="1">
    <citation type="submission" date="2021-04" db="EMBL/GenBank/DDBJ databases">
        <title>Pseudonocardia sp. nov., isolated from sandy soil of mangrove forest.</title>
        <authorList>
            <person name="Zan Z."/>
            <person name="Huang R."/>
            <person name="Liu W."/>
        </authorList>
    </citation>
    <scope>NUCLEOTIDE SEQUENCE</scope>
    <source>
        <strain evidence="2">S2-4</strain>
    </source>
</reference>
<gene>
    <name evidence="2" type="ORF">KDL28_15955</name>
</gene>
<evidence type="ECO:0000313" key="3">
    <source>
        <dbReference type="Proteomes" id="UP001165283"/>
    </source>
</evidence>
<dbReference type="EMBL" id="JAGSOV010000035">
    <property type="protein sequence ID" value="MCO1656551.1"/>
    <property type="molecule type" value="Genomic_DNA"/>
</dbReference>
<protein>
    <submittedName>
        <fullName evidence="2">TetR/AcrR family transcriptional regulator</fullName>
    </submittedName>
</protein>
<dbReference type="InterPro" id="IPR036271">
    <property type="entry name" value="Tet_transcr_reg_TetR-rel_C_sf"/>
</dbReference>
<dbReference type="Gene3D" id="1.10.357.10">
    <property type="entry name" value="Tetracycline Repressor, domain 2"/>
    <property type="match status" value="1"/>
</dbReference>
<name>A0ABT1A0L6_9PSEU</name>
<dbReference type="InterPro" id="IPR009057">
    <property type="entry name" value="Homeodomain-like_sf"/>
</dbReference>
<dbReference type="SUPFAM" id="SSF48498">
    <property type="entry name" value="Tetracyclin repressor-like, C-terminal domain"/>
    <property type="match status" value="1"/>
</dbReference>
<evidence type="ECO:0000313" key="2">
    <source>
        <dbReference type="EMBL" id="MCO1656551.1"/>
    </source>
</evidence>
<accession>A0ABT1A0L6</accession>
<comment type="caution">
    <text evidence="2">The sequence shown here is derived from an EMBL/GenBank/DDBJ whole genome shotgun (WGS) entry which is preliminary data.</text>
</comment>
<dbReference type="Proteomes" id="UP001165283">
    <property type="component" value="Unassembled WGS sequence"/>
</dbReference>
<dbReference type="RefSeq" id="WP_252439375.1">
    <property type="nucleotide sequence ID" value="NZ_JAGSOV010000035.1"/>
</dbReference>
<dbReference type="Pfam" id="PF18598">
    <property type="entry name" value="TetR_C_36"/>
    <property type="match status" value="1"/>
</dbReference>